<dbReference type="Pfam" id="PF02065">
    <property type="entry name" value="Melibiase"/>
    <property type="match status" value="1"/>
</dbReference>
<evidence type="ECO:0000313" key="4">
    <source>
        <dbReference type="Proteomes" id="UP000198942"/>
    </source>
</evidence>
<evidence type="ECO:0000313" key="3">
    <source>
        <dbReference type="EMBL" id="SEO83869.1"/>
    </source>
</evidence>
<keyword evidence="1" id="KW-0378">Hydrolase</keyword>
<evidence type="ECO:0000256" key="1">
    <source>
        <dbReference type="ARBA" id="ARBA00022801"/>
    </source>
</evidence>
<dbReference type="CDD" id="cd14791">
    <property type="entry name" value="GH36"/>
    <property type="match status" value="1"/>
</dbReference>
<evidence type="ECO:0000256" key="2">
    <source>
        <dbReference type="ARBA" id="ARBA00023295"/>
    </source>
</evidence>
<reference evidence="4" key="1">
    <citation type="submission" date="2016-10" db="EMBL/GenBank/DDBJ databases">
        <authorList>
            <person name="Varghese N."/>
            <person name="Submissions S."/>
        </authorList>
    </citation>
    <scope>NUCLEOTIDE SEQUENCE [LARGE SCALE GENOMIC DNA]</scope>
    <source>
        <strain evidence="4">Gh-48</strain>
    </source>
</reference>
<sequence length="616" mass="69406">MNITISKPKSKKYFKPGYALKLLLPIFCFLVIQTGAQEYQAGAFKFTIPKQEGVSVNINHEQSQSGILLLTCRFTTTGSFKNEINIKWSSPLRDISGIWTTNANEARFMHAGLKVQANLASQAPVLAMYNDAGQNRLTIALSDAFHKTVLSAGINEDSSVLNCSAGIELTGEERNKKSYQVTLMFNDRDERYEEALHRVAAWWAAMPEYHPAVIPPAAKQPLYSTWYSYHQNFDEPMLLKECVEARKLGYTGIIVDDGWQTANHSGGYGFTGDWKPERLVHMADFVKKVHSAGMKCLLWYSVPFMGYHAEAYNRFENKILYKSDRQSAAILDPRYPEVRKFIVDRYVQALRSWKLDGFKLDFIDSFTNQSGDPPVAGKEADYQSVYAGVDALMSEIKNTLTTIKPDILIEFRQSYTGPAMRKYGNMFRAGDCAAAALTNRIRIADIRLLAGETAVHSDMLTWNYEDGAAVAALQFLNVIFSVPQLSVRLKDIPASHLNMIRFYTRYWLKNKDVLVNGKFRAYGPEMNYPVLSSEKGNKLIAAVYNDQSKPLLLNKPLVDIINGKTTNGVLVKLMTDRSYRAEIFDCEGKKIRVSRLKAGSGIWKLNIPPSGIACLW</sequence>
<dbReference type="STRING" id="551995.SAMN05192574_11422"/>
<dbReference type="InterPro" id="IPR050985">
    <property type="entry name" value="Alpha-glycosidase_related"/>
</dbReference>
<dbReference type="EMBL" id="FOCL01000014">
    <property type="protein sequence ID" value="SEO83869.1"/>
    <property type="molecule type" value="Genomic_DNA"/>
</dbReference>
<organism evidence="3 4">
    <name type="scientific">Mucilaginibacter gossypiicola</name>
    <dbReference type="NCBI Taxonomy" id="551995"/>
    <lineage>
        <taxon>Bacteria</taxon>
        <taxon>Pseudomonadati</taxon>
        <taxon>Bacteroidota</taxon>
        <taxon>Sphingobacteriia</taxon>
        <taxon>Sphingobacteriales</taxon>
        <taxon>Sphingobacteriaceae</taxon>
        <taxon>Mucilaginibacter</taxon>
    </lineage>
</organism>
<proteinExistence type="predicted"/>
<dbReference type="AlphaFoldDB" id="A0A1H8SY16"/>
<dbReference type="RefSeq" id="WP_091219436.1">
    <property type="nucleotide sequence ID" value="NZ_FOCL01000014.1"/>
</dbReference>
<dbReference type="InterPro" id="IPR002252">
    <property type="entry name" value="Glyco_hydro_36"/>
</dbReference>
<dbReference type="GO" id="GO:0016052">
    <property type="term" value="P:carbohydrate catabolic process"/>
    <property type="evidence" value="ECO:0007669"/>
    <property type="project" value="InterPro"/>
</dbReference>
<keyword evidence="2" id="KW-0326">Glycosidase</keyword>
<dbReference type="Proteomes" id="UP000198942">
    <property type="component" value="Unassembled WGS sequence"/>
</dbReference>
<dbReference type="SUPFAM" id="SSF51445">
    <property type="entry name" value="(Trans)glycosidases"/>
    <property type="match status" value="1"/>
</dbReference>
<dbReference type="InterPro" id="IPR017853">
    <property type="entry name" value="GH"/>
</dbReference>
<name>A0A1H8SY16_9SPHI</name>
<accession>A0A1H8SY16</accession>
<dbReference type="InterPro" id="IPR013785">
    <property type="entry name" value="Aldolase_TIM"/>
</dbReference>
<dbReference type="Gene3D" id="3.20.20.70">
    <property type="entry name" value="Aldolase class I"/>
    <property type="match status" value="1"/>
</dbReference>
<keyword evidence="4" id="KW-1185">Reference proteome</keyword>
<protein>
    <submittedName>
        <fullName evidence="3">Alpha-galactosidase</fullName>
    </submittedName>
</protein>
<dbReference type="PANTHER" id="PTHR43053">
    <property type="entry name" value="GLYCOSIDASE FAMILY 31"/>
    <property type="match status" value="1"/>
</dbReference>
<dbReference type="GO" id="GO:0004557">
    <property type="term" value="F:alpha-galactosidase activity"/>
    <property type="evidence" value="ECO:0007669"/>
    <property type="project" value="InterPro"/>
</dbReference>
<gene>
    <name evidence="3" type="ORF">SAMN05192574_11422</name>
</gene>
<dbReference type="OrthoDB" id="9807519at2"/>
<dbReference type="PANTHER" id="PTHR43053:SF3">
    <property type="entry name" value="ALPHA-GALACTOSIDASE C-RELATED"/>
    <property type="match status" value="1"/>
</dbReference>